<organism evidence="1">
    <name type="scientific">Anguilla anguilla</name>
    <name type="common">European freshwater eel</name>
    <name type="synonym">Muraena anguilla</name>
    <dbReference type="NCBI Taxonomy" id="7936"/>
    <lineage>
        <taxon>Eukaryota</taxon>
        <taxon>Metazoa</taxon>
        <taxon>Chordata</taxon>
        <taxon>Craniata</taxon>
        <taxon>Vertebrata</taxon>
        <taxon>Euteleostomi</taxon>
        <taxon>Actinopterygii</taxon>
        <taxon>Neopterygii</taxon>
        <taxon>Teleostei</taxon>
        <taxon>Anguilliformes</taxon>
        <taxon>Anguillidae</taxon>
        <taxon>Anguilla</taxon>
    </lineage>
</organism>
<dbReference type="AlphaFoldDB" id="A0A0E9W015"/>
<proteinExistence type="predicted"/>
<evidence type="ECO:0000313" key="1">
    <source>
        <dbReference type="EMBL" id="JAH83681.1"/>
    </source>
</evidence>
<accession>A0A0E9W015</accession>
<reference evidence="1" key="1">
    <citation type="submission" date="2014-11" db="EMBL/GenBank/DDBJ databases">
        <authorList>
            <person name="Amaro Gonzalez C."/>
        </authorList>
    </citation>
    <scope>NUCLEOTIDE SEQUENCE</scope>
</reference>
<sequence>MNPSYCWNAYISVHINFTVIKLKLKL</sequence>
<name>A0A0E9W015_ANGAN</name>
<protein>
    <submittedName>
        <fullName evidence="1">Uncharacterized protein</fullName>
    </submittedName>
</protein>
<dbReference type="EMBL" id="GBXM01024896">
    <property type="protein sequence ID" value="JAH83681.1"/>
    <property type="molecule type" value="Transcribed_RNA"/>
</dbReference>
<reference evidence="1" key="2">
    <citation type="journal article" date="2015" name="Fish Shellfish Immunol.">
        <title>Early steps in the European eel (Anguilla anguilla)-Vibrio vulnificus interaction in the gills: Role of the RtxA13 toxin.</title>
        <authorList>
            <person name="Callol A."/>
            <person name="Pajuelo D."/>
            <person name="Ebbesson L."/>
            <person name="Teles M."/>
            <person name="MacKenzie S."/>
            <person name="Amaro C."/>
        </authorList>
    </citation>
    <scope>NUCLEOTIDE SEQUENCE</scope>
</reference>